<keyword evidence="2" id="KW-1185">Reference proteome</keyword>
<dbReference type="Proteomes" id="UP000708208">
    <property type="component" value="Unassembled WGS sequence"/>
</dbReference>
<accession>A0A8J2LC52</accession>
<gene>
    <name evidence="1" type="ORF">AFUS01_LOCUS39157</name>
</gene>
<dbReference type="Pfam" id="PF04199">
    <property type="entry name" value="Cyclase"/>
    <property type="match status" value="1"/>
</dbReference>
<dbReference type="GO" id="GO:0004061">
    <property type="term" value="F:arylformamidase activity"/>
    <property type="evidence" value="ECO:0007669"/>
    <property type="project" value="InterPro"/>
</dbReference>
<evidence type="ECO:0000313" key="1">
    <source>
        <dbReference type="EMBL" id="CAG7829286.1"/>
    </source>
</evidence>
<evidence type="ECO:0000313" key="2">
    <source>
        <dbReference type="Proteomes" id="UP000708208"/>
    </source>
</evidence>
<name>A0A8J2LC52_9HEXA</name>
<comment type="caution">
    <text evidence="1">The sequence shown here is derived from an EMBL/GenBank/DDBJ whole genome shotgun (WGS) entry which is preliminary data.</text>
</comment>
<organism evidence="1 2">
    <name type="scientific">Allacma fusca</name>
    <dbReference type="NCBI Taxonomy" id="39272"/>
    <lineage>
        <taxon>Eukaryota</taxon>
        <taxon>Metazoa</taxon>
        <taxon>Ecdysozoa</taxon>
        <taxon>Arthropoda</taxon>
        <taxon>Hexapoda</taxon>
        <taxon>Collembola</taxon>
        <taxon>Symphypleona</taxon>
        <taxon>Sminthuridae</taxon>
        <taxon>Allacma</taxon>
    </lineage>
</organism>
<dbReference type="EMBL" id="CAJVCH010550813">
    <property type="protein sequence ID" value="CAG7829286.1"/>
    <property type="molecule type" value="Genomic_DNA"/>
</dbReference>
<sequence>MDTLLDIPGVCIDIYDKVQGVQNGQANVIPNYVLTKEDILEWEQKNGQIPPKALVLLRTGWSKRWPNTFDYLGIPEEHQNKTGVKGANLIDNEILKHMNFPGKRPNM</sequence>
<feature type="non-terminal residue" evidence="1">
    <location>
        <position position="107"/>
    </location>
</feature>
<dbReference type="AlphaFoldDB" id="A0A8J2LC52"/>
<dbReference type="InterPro" id="IPR007325">
    <property type="entry name" value="KFase/CYL"/>
</dbReference>
<protein>
    <submittedName>
        <fullName evidence="1">Uncharacterized protein</fullName>
    </submittedName>
</protein>
<dbReference type="OrthoDB" id="7108654at2759"/>
<proteinExistence type="predicted"/>
<reference evidence="1" key="1">
    <citation type="submission" date="2021-06" db="EMBL/GenBank/DDBJ databases">
        <authorList>
            <person name="Hodson N. C."/>
            <person name="Mongue J. A."/>
            <person name="Jaron S. K."/>
        </authorList>
    </citation>
    <scope>NUCLEOTIDE SEQUENCE</scope>
</reference>
<dbReference type="GO" id="GO:0019441">
    <property type="term" value="P:L-tryptophan catabolic process to kynurenine"/>
    <property type="evidence" value="ECO:0007669"/>
    <property type="project" value="InterPro"/>
</dbReference>